<reference evidence="2" key="1">
    <citation type="submission" date="2018-10" db="EMBL/GenBank/DDBJ databases">
        <title>Iterative Subtractive Binning of Freshwater Chronoseries Metagenomes Recovers Nearly Complete Genomes from over Four Hundred Novel Species.</title>
        <authorList>
            <person name="Rodriguez-R L.M."/>
            <person name="Tsementzi D."/>
            <person name="Luo C."/>
            <person name="Konstantinidis K.T."/>
        </authorList>
    </citation>
    <scope>NUCLEOTIDE SEQUENCE</scope>
    <source>
        <strain evidence="2">WB5_2A_028</strain>
    </source>
</reference>
<dbReference type="AlphaFoldDB" id="A0A965GCU5"/>
<accession>A0A965GCU5</accession>
<keyword evidence="1" id="KW-0472">Membrane</keyword>
<keyword evidence="1" id="KW-1133">Transmembrane helix</keyword>
<evidence type="ECO:0000256" key="1">
    <source>
        <dbReference type="SAM" id="Phobius"/>
    </source>
</evidence>
<feature type="transmembrane region" description="Helical" evidence="1">
    <location>
        <begin position="106"/>
        <end position="124"/>
    </location>
</feature>
<proteinExistence type="predicted"/>
<organism evidence="2 3">
    <name type="scientific">Candidatus Fonsibacter lacus</name>
    <dbReference type="NCBI Taxonomy" id="2576439"/>
    <lineage>
        <taxon>Bacteria</taxon>
        <taxon>Pseudomonadati</taxon>
        <taxon>Pseudomonadota</taxon>
        <taxon>Alphaproteobacteria</taxon>
        <taxon>Candidatus Pelagibacterales</taxon>
        <taxon>Candidatus Pelagibacterales incertae sedis</taxon>
        <taxon>Candidatus Fonsibacter</taxon>
    </lineage>
</organism>
<dbReference type="Proteomes" id="UP000740727">
    <property type="component" value="Unassembled WGS sequence"/>
</dbReference>
<dbReference type="EMBL" id="RFXN01000042">
    <property type="protein sequence ID" value="NBR93977.1"/>
    <property type="molecule type" value="Genomic_DNA"/>
</dbReference>
<gene>
    <name evidence="2" type="ORF">EBT44_03970</name>
</gene>
<evidence type="ECO:0000313" key="2">
    <source>
        <dbReference type="EMBL" id="NBR93977.1"/>
    </source>
</evidence>
<evidence type="ECO:0000313" key="3">
    <source>
        <dbReference type="Proteomes" id="UP000740727"/>
    </source>
</evidence>
<sequence length="125" mass="13736">MKKITIGWQEISEIDARFTMYVDHLPTGVRYHAFAAQAPGRYHSRNIHPNEVKGLRIGDSGMIRAGESPRSNSGAATAIARARHENFRKSGHLTGLNFAIAVNKSGLLIITALLTLALVIQFFHA</sequence>
<keyword evidence="1" id="KW-0812">Transmembrane</keyword>
<comment type="caution">
    <text evidence="2">The sequence shown here is derived from an EMBL/GenBank/DDBJ whole genome shotgun (WGS) entry which is preliminary data.</text>
</comment>
<name>A0A965GCU5_9PROT</name>
<protein>
    <submittedName>
        <fullName evidence="2">Uncharacterized protein</fullName>
    </submittedName>
</protein>